<evidence type="ECO:0000313" key="1">
    <source>
        <dbReference type="EMBL" id="QDS77767.1"/>
    </source>
</evidence>
<dbReference type="Proteomes" id="UP000316270">
    <property type="component" value="Chromosome 18"/>
</dbReference>
<dbReference type="EMBL" id="CP042202">
    <property type="protein sequence ID" value="QDS77767.1"/>
    <property type="molecule type" value="Genomic_DNA"/>
</dbReference>
<keyword evidence="2" id="KW-1185">Reference proteome</keyword>
<gene>
    <name evidence="1" type="ORF">FKW77_005100</name>
</gene>
<name>A0A517LQ55_9PEZI</name>
<evidence type="ECO:0000313" key="2">
    <source>
        <dbReference type="Proteomes" id="UP000316270"/>
    </source>
</evidence>
<proteinExistence type="predicted"/>
<reference evidence="1 2" key="1">
    <citation type="submission" date="2019-07" db="EMBL/GenBank/DDBJ databases">
        <title>Finished genome of Venturia effusa.</title>
        <authorList>
            <person name="Young C.A."/>
            <person name="Cox M.P."/>
            <person name="Ganley A.R.D."/>
            <person name="David W.J."/>
        </authorList>
    </citation>
    <scope>NUCLEOTIDE SEQUENCE [LARGE SCALE GENOMIC DNA]</scope>
    <source>
        <strain evidence="2">albino</strain>
    </source>
</reference>
<accession>A0A517LQ55</accession>
<organism evidence="1 2">
    <name type="scientific">Venturia effusa</name>
    <dbReference type="NCBI Taxonomy" id="50376"/>
    <lineage>
        <taxon>Eukaryota</taxon>
        <taxon>Fungi</taxon>
        <taxon>Dikarya</taxon>
        <taxon>Ascomycota</taxon>
        <taxon>Pezizomycotina</taxon>
        <taxon>Dothideomycetes</taxon>
        <taxon>Pleosporomycetidae</taxon>
        <taxon>Venturiales</taxon>
        <taxon>Venturiaceae</taxon>
        <taxon>Venturia</taxon>
    </lineage>
</organism>
<protein>
    <submittedName>
        <fullName evidence="1">Uncharacterized protein</fullName>
    </submittedName>
</protein>
<dbReference type="AlphaFoldDB" id="A0A517LQ55"/>
<sequence length="134" mass="15214">MSQSSKKTTFLTLPRELRQMILFRTYETSNFIGGTFKSSFPAGGTRFVENKVSVVHCQTVENLAIAMAQCLSRTMVFNVYEELMKILGAFETWSTTLKKVHQDIVEDIEYVEGEAAKGELMAAIKNIRDWNTAF</sequence>